<dbReference type="InterPro" id="IPR045584">
    <property type="entry name" value="Pilin-like"/>
</dbReference>
<evidence type="ECO:0000256" key="1">
    <source>
        <dbReference type="SAM" id="Phobius"/>
    </source>
</evidence>
<name>A0A0G0T478_9BACT</name>
<evidence type="ECO:0008006" key="4">
    <source>
        <dbReference type="Google" id="ProtNLM"/>
    </source>
</evidence>
<dbReference type="Gene3D" id="3.30.700.10">
    <property type="entry name" value="Glycoprotein, Type 4 Pilin"/>
    <property type="match status" value="1"/>
</dbReference>
<dbReference type="SUPFAM" id="SSF54523">
    <property type="entry name" value="Pili subunits"/>
    <property type="match status" value="1"/>
</dbReference>
<keyword evidence="1" id="KW-1133">Transmembrane helix</keyword>
<dbReference type="Pfam" id="PF07963">
    <property type="entry name" value="N_methyl"/>
    <property type="match status" value="1"/>
</dbReference>
<gene>
    <name evidence="2" type="ORF">UT64_C0028G0013</name>
</gene>
<proteinExistence type="predicted"/>
<dbReference type="NCBIfam" id="TIGR02532">
    <property type="entry name" value="IV_pilin_GFxxxE"/>
    <property type="match status" value="1"/>
</dbReference>
<dbReference type="AlphaFoldDB" id="A0A0G0T478"/>
<comment type="caution">
    <text evidence="2">The sequence shown here is derived from an EMBL/GenBank/DDBJ whole genome shotgun (WGS) entry which is preliminary data.</text>
</comment>
<feature type="transmembrane region" description="Helical" evidence="1">
    <location>
        <begin position="12"/>
        <end position="31"/>
    </location>
</feature>
<sequence length="188" mass="20825">MKKIIKNKSGFTIVELLISISIIGMVSVLFYNNYRATSRQNVLAAASHQLAGDFRAVQGYASGAKKNNGSVPKGGWGIYLATTSANYIIFTDDDESKDYNVVSELYRSVDLPVNVHVDKIEVTKWDGTPVVGSSTVSTVFLPPDPKTYITTDYRSDSTDNVLRLWLKDSINQTTRTILVNYFGLIDVQ</sequence>
<keyword evidence="1" id="KW-0472">Membrane</keyword>
<keyword evidence="1" id="KW-0812">Transmembrane</keyword>
<accession>A0A0G0T478</accession>
<evidence type="ECO:0000313" key="2">
    <source>
        <dbReference type="EMBL" id="KKR32597.1"/>
    </source>
</evidence>
<dbReference type="EMBL" id="LBXO01000028">
    <property type="protein sequence ID" value="KKR32597.1"/>
    <property type="molecule type" value="Genomic_DNA"/>
</dbReference>
<protein>
    <recommendedName>
        <fullName evidence="4">Prepilin-type N-terminal cleavage/methylation domain-containing protein</fullName>
    </recommendedName>
</protein>
<dbReference type="Proteomes" id="UP000034137">
    <property type="component" value="Unassembled WGS sequence"/>
</dbReference>
<dbReference type="InterPro" id="IPR012902">
    <property type="entry name" value="N_methyl_site"/>
</dbReference>
<reference evidence="2 3" key="1">
    <citation type="journal article" date="2015" name="Nature">
        <title>rRNA introns, odd ribosomes, and small enigmatic genomes across a large radiation of phyla.</title>
        <authorList>
            <person name="Brown C.T."/>
            <person name="Hug L.A."/>
            <person name="Thomas B.C."/>
            <person name="Sharon I."/>
            <person name="Castelle C.J."/>
            <person name="Singh A."/>
            <person name="Wilkins M.J."/>
            <person name="Williams K.H."/>
            <person name="Banfield J.F."/>
        </authorList>
    </citation>
    <scope>NUCLEOTIDE SEQUENCE [LARGE SCALE GENOMIC DNA]</scope>
</reference>
<evidence type="ECO:0000313" key="3">
    <source>
        <dbReference type="Proteomes" id="UP000034137"/>
    </source>
</evidence>
<organism evidence="2 3">
    <name type="scientific">Candidatus Falkowbacteria bacterium GW2011_GWF2_39_8</name>
    <dbReference type="NCBI Taxonomy" id="1618642"/>
    <lineage>
        <taxon>Bacteria</taxon>
        <taxon>Candidatus Falkowiibacteriota</taxon>
    </lineage>
</organism>